<organism evidence="2 3">
    <name type="scientific">Mytilus coruscus</name>
    <name type="common">Sea mussel</name>
    <dbReference type="NCBI Taxonomy" id="42192"/>
    <lineage>
        <taxon>Eukaryota</taxon>
        <taxon>Metazoa</taxon>
        <taxon>Spiralia</taxon>
        <taxon>Lophotrochozoa</taxon>
        <taxon>Mollusca</taxon>
        <taxon>Bivalvia</taxon>
        <taxon>Autobranchia</taxon>
        <taxon>Pteriomorphia</taxon>
        <taxon>Mytilida</taxon>
        <taxon>Mytiloidea</taxon>
        <taxon>Mytilidae</taxon>
        <taxon>Mytilinae</taxon>
        <taxon>Mytilus</taxon>
    </lineage>
</organism>
<proteinExistence type="predicted"/>
<gene>
    <name evidence="2" type="ORF">MCOR_52319</name>
</gene>
<feature type="region of interest" description="Disordered" evidence="1">
    <location>
        <begin position="184"/>
        <end position="205"/>
    </location>
</feature>
<dbReference type="AlphaFoldDB" id="A0A6J8EJX0"/>
<feature type="compositionally biased region" description="Polar residues" evidence="1">
    <location>
        <begin position="106"/>
        <end position="117"/>
    </location>
</feature>
<keyword evidence="3" id="KW-1185">Reference proteome</keyword>
<sequence length="205" mass="23265">MLINLDNPEIQSILQNNAIDQHYSTSYTNINKREKTLSEAQEQQRKCIKEKNEDHEYLHTQLQENIIENEALSNNTQDLTIKLNISKDKIVQLKTNMASTIHVQSNVQPNVPTNPHTDTQKERPSVLPVGTSNVEEHSNVSVNVNPNKEILQQDGIHLNDKGISLLAGNLKRAIHIALDIPLPSRRTRSKSPNRSQRGCGRGRRY</sequence>
<feature type="region of interest" description="Disordered" evidence="1">
    <location>
        <begin position="106"/>
        <end position="131"/>
    </location>
</feature>
<dbReference type="EMBL" id="CACVKT020009075">
    <property type="protein sequence ID" value="CAC5420052.1"/>
    <property type="molecule type" value="Genomic_DNA"/>
</dbReference>
<evidence type="ECO:0000313" key="3">
    <source>
        <dbReference type="Proteomes" id="UP000507470"/>
    </source>
</evidence>
<dbReference type="Proteomes" id="UP000507470">
    <property type="component" value="Unassembled WGS sequence"/>
</dbReference>
<protein>
    <submittedName>
        <fullName evidence="2">Uncharacterized protein</fullName>
    </submittedName>
</protein>
<reference evidence="2 3" key="1">
    <citation type="submission" date="2020-06" db="EMBL/GenBank/DDBJ databases">
        <authorList>
            <person name="Li R."/>
            <person name="Bekaert M."/>
        </authorList>
    </citation>
    <scope>NUCLEOTIDE SEQUENCE [LARGE SCALE GENOMIC DNA]</scope>
    <source>
        <strain evidence="3">wild</strain>
    </source>
</reference>
<evidence type="ECO:0000313" key="2">
    <source>
        <dbReference type="EMBL" id="CAC5420052.1"/>
    </source>
</evidence>
<evidence type="ECO:0000256" key="1">
    <source>
        <dbReference type="SAM" id="MobiDB-lite"/>
    </source>
</evidence>
<accession>A0A6J8EJX0</accession>
<name>A0A6J8EJX0_MYTCO</name>